<sequence length="345" mass="39753">MSLTSHDIYPIAKRHALSVVTMQGNAITVRICTYMLDDIPGRLHWVRELEVVCYDVCNTVARLLVPLFKNAIHLKSLRIPYLVDMLLLTQPRIAPALSALHHLKILDLKANSVERERKEELFAIQREMLREMRSRPVELSLWIPSFSDLSCIQHIQTIKRLTLSRLIMDNEEYINNAEGPQPLLSWPTVSRLTLDCCRLSMSEAVQAFPNVRGLRVEYPMGSTSMRSVCWPHMDYVEGPMKLFEQWTFNCHVHYLMMTPMLEFESADDVTVLDTVRQTSPRILDLSAPATPELDTFWAKLADTAPQVRSLEISIWPLCSEMDLVFKTAQQLLMMAISQSPRRWTN</sequence>
<reference evidence="1 2" key="1">
    <citation type="submission" date="2017-04" db="EMBL/GenBank/DDBJ databases">
        <title>Genome Sequence of the Model Brown-Rot Fungus Postia placenta SB12.</title>
        <authorList>
            <consortium name="DOE Joint Genome Institute"/>
            <person name="Gaskell J."/>
            <person name="Kersten P."/>
            <person name="Larrondo L.F."/>
            <person name="Canessa P."/>
            <person name="Martinez D."/>
            <person name="Hibbett D."/>
            <person name="Schmoll M."/>
            <person name="Kubicek C.P."/>
            <person name="Martinez A.T."/>
            <person name="Yadav J."/>
            <person name="Master E."/>
            <person name="Magnuson J.K."/>
            <person name="James T."/>
            <person name="Yaver D."/>
            <person name="Berka R."/>
            <person name="Labutti K."/>
            <person name="Lipzen A."/>
            <person name="Aerts A."/>
            <person name="Barry K."/>
            <person name="Henrissat B."/>
            <person name="Blanchette R."/>
            <person name="Grigoriev I."/>
            <person name="Cullen D."/>
        </authorList>
    </citation>
    <scope>NUCLEOTIDE SEQUENCE [LARGE SCALE GENOMIC DNA]</scope>
    <source>
        <strain evidence="1 2">MAD-698-R-SB12</strain>
    </source>
</reference>
<dbReference type="SUPFAM" id="SSF52047">
    <property type="entry name" value="RNI-like"/>
    <property type="match status" value="1"/>
</dbReference>
<dbReference type="Proteomes" id="UP000194127">
    <property type="component" value="Unassembled WGS sequence"/>
</dbReference>
<gene>
    <name evidence="1" type="ORF">POSPLADRAFT_1137854</name>
</gene>
<dbReference type="InterPro" id="IPR032675">
    <property type="entry name" value="LRR_dom_sf"/>
</dbReference>
<evidence type="ECO:0000313" key="1">
    <source>
        <dbReference type="EMBL" id="OSX63825.1"/>
    </source>
</evidence>
<dbReference type="RefSeq" id="XP_024340619.1">
    <property type="nucleotide sequence ID" value="XM_024484845.1"/>
</dbReference>
<dbReference type="AlphaFoldDB" id="A0A1X6N5E6"/>
<proteinExistence type="predicted"/>
<organism evidence="1 2">
    <name type="scientific">Postia placenta MAD-698-R-SB12</name>
    <dbReference type="NCBI Taxonomy" id="670580"/>
    <lineage>
        <taxon>Eukaryota</taxon>
        <taxon>Fungi</taxon>
        <taxon>Dikarya</taxon>
        <taxon>Basidiomycota</taxon>
        <taxon>Agaricomycotina</taxon>
        <taxon>Agaricomycetes</taxon>
        <taxon>Polyporales</taxon>
        <taxon>Adustoporiaceae</taxon>
        <taxon>Rhodonia</taxon>
    </lineage>
</organism>
<accession>A0A1X6N5E6</accession>
<dbReference type="OrthoDB" id="10270725at2759"/>
<dbReference type="GeneID" id="36329794"/>
<dbReference type="EMBL" id="KZ110594">
    <property type="protein sequence ID" value="OSX63825.1"/>
    <property type="molecule type" value="Genomic_DNA"/>
</dbReference>
<evidence type="ECO:0000313" key="2">
    <source>
        <dbReference type="Proteomes" id="UP000194127"/>
    </source>
</evidence>
<name>A0A1X6N5E6_9APHY</name>
<protein>
    <recommendedName>
        <fullName evidence="3">F-box domain-containing protein</fullName>
    </recommendedName>
</protein>
<evidence type="ECO:0008006" key="3">
    <source>
        <dbReference type="Google" id="ProtNLM"/>
    </source>
</evidence>
<keyword evidence="2" id="KW-1185">Reference proteome</keyword>
<dbReference type="Gene3D" id="3.80.10.10">
    <property type="entry name" value="Ribonuclease Inhibitor"/>
    <property type="match status" value="1"/>
</dbReference>